<accession>A0AAD8H2L7</accession>
<evidence type="ECO:0000313" key="4">
    <source>
        <dbReference type="EMBL" id="KAK1358557.1"/>
    </source>
</evidence>
<dbReference type="GO" id="GO:0005886">
    <property type="term" value="C:plasma membrane"/>
    <property type="evidence" value="ECO:0007669"/>
    <property type="project" value="TreeGrafter"/>
</dbReference>
<dbReference type="AlphaFoldDB" id="A0AAD8H2L7"/>
<dbReference type="InterPro" id="IPR044839">
    <property type="entry name" value="NDR1-like"/>
</dbReference>
<dbReference type="PANTHER" id="PTHR31234:SF54">
    <property type="entry name" value="LATE EMBRYOGENESIS ABUNDANT PROTEIN LEA-2 SUBGROUP DOMAIN-CONTAINING PROTEIN"/>
    <property type="match status" value="1"/>
</dbReference>
<keyword evidence="3" id="KW-1133">Transmembrane helix</keyword>
<keyword evidence="3" id="KW-0812">Transmembrane</keyword>
<name>A0AAD8H2L7_9APIA</name>
<evidence type="ECO:0000256" key="3">
    <source>
        <dbReference type="SAM" id="Phobius"/>
    </source>
</evidence>
<evidence type="ECO:0008006" key="6">
    <source>
        <dbReference type="Google" id="ProtNLM"/>
    </source>
</evidence>
<dbReference type="GO" id="GO:0098542">
    <property type="term" value="P:defense response to other organism"/>
    <property type="evidence" value="ECO:0007669"/>
    <property type="project" value="InterPro"/>
</dbReference>
<dbReference type="Proteomes" id="UP001237642">
    <property type="component" value="Unassembled WGS sequence"/>
</dbReference>
<evidence type="ECO:0000313" key="5">
    <source>
        <dbReference type="Proteomes" id="UP001237642"/>
    </source>
</evidence>
<evidence type="ECO:0000256" key="2">
    <source>
        <dbReference type="ARBA" id="ARBA00023136"/>
    </source>
</evidence>
<evidence type="ECO:0000256" key="1">
    <source>
        <dbReference type="ARBA" id="ARBA00004370"/>
    </source>
</evidence>
<organism evidence="4 5">
    <name type="scientific">Heracleum sosnowskyi</name>
    <dbReference type="NCBI Taxonomy" id="360622"/>
    <lineage>
        <taxon>Eukaryota</taxon>
        <taxon>Viridiplantae</taxon>
        <taxon>Streptophyta</taxon>
        <taxon>Embryophyta</taxon>
        <taxon>Tracheophyta</taxon>
        <taxon>Spermatophyta</taxon>
        <taxon>Magnoliopsida</taxon>
        <taxon>eudicotyledons</taxon>
        <taxon>Gunneridae</taxon>
        <taxon>Pentapetalae</taxon>
        <taxon>asterids</taxon>
        <taxon>campanulids</taxon>
        <taxon>Apiales</taxon>
        <taxon>Apiaceae</taxon>
        <taxon>Apioideae</taxon>
        <taxon>apioid superclade</taxon>
        <taxon>Tordylieae</taxon>
        <taxon>Tordyliinae</taxon>
        <taxon>Heracleum</taxon>
    </lineage>
</organism>
<feature type="transmembrane region" description="Helical" evidence="3">
    <location>
        <begin position="25"/>
        <end position="49"/>
    </location>
</feature>
<proteinExistence type="predicted"/>
<keyword evidence="5" id="KW-1185">Reference proteome</keyword>
<sequence>MDIAIQSPSYFEEFFRTYSLKKSCFFLFLIVIILITAMGTLTLMVIFVVKPQKPIFSLQTVSLDSYKLDVYSNSTLYVSSVVSLSLNAQNPNKIGMKYSRSRMHIFSEDIIIGSIRVPEFYQPAHSTNIRILGDVKARLQVFRITLPMVKVALECDINIDDRSLTVSNAAHNIKAVKTHLTSRKV</sequence>
<dbReference type="PANTHER" id="PTHR31234">
    <property type="entry name" value="LATE EMBRYOGENESIS ABUNDANT (LEA) HYDROXYPROLINE-RICH GLYCOPROTEIN FAMILY"/>
    <property type="match status" value="1"/>
</dbReference>
<comment type="subcellular location">
    <subcellularLocation>
        <location evidence="1">Membrane</location>
    </subcellularLocation>
</comment>
<reference evidence="4" key="2">
    <citation type="submission" date="2023-05" db="EMBL/GenBank/DDBJ databases">
        <authorList>
            <person name="Schelkunov M.I."/>
        </authorList>
    </citation>
    <scope>NUCLEOTIDE SEQUENCE</scope>
    <source>
        <strain evidence="4">Hsosn_3</strain>
        <tissue evidence="4">Leaf</tissue>
    </source>
</reference>
<dbReference type="EMBL" id="JAUIZM010000011">
    <property type="protein sequence ID" value="KAK1358557.1"/>
    <property type="molecule type" value="Genomic_DNA"/>
</dbReference>
<comment type="caution">
    <text evidence="4">The sequence shown here is derived from an EMBL/GenBank/DDBJ whole genome shotgun (WGS) entry which is preliminary data.</text>
</comment>
<keyword evidence="2 3" id="KW-0472">Membrane</keyword>
<gene>
    <name evidence="4" type="ORF">POM88_051813</name>
</gene>
<protein>
    <recommendedName>
        <fullName evidence="6">Late embryogenesis abundant protein LEA-2 subgroup domain-containing protein</fullName>
    </recommendedName>
</protein>
<reference evidence="4" key="1">
    <citation type="submission" date="2023-02" db="EMBL/GenBank/DDBJ databases">
        <title>Genome of toxic invasive species Heracleum sosnowskyi carries increased number of genes despite the absence of recent whole-genome duplications.</title>
        <authorList>
            <person name="Schelkunov M."/>
            <person name="Shtratnikova V."/>
            <person name="Makarenko M."/>
            <person name="Klepikova A."/>
            <person name="Omelchenko D."/>
            <person name="Novikova G."/>
            <person name="Obukhova E."/>
            <person name="Bogdanov V."/>
            <person name="Penin A."/>
            <person name="Logacheva M."/>
        </authorList>
    </citation>
    <scope>NUCLEOTIDE SEQUENCE</scope>
    <source>
        <strain evidence="4">Hsosn_3</strain>
        <tissue evidence="4">Leaf</tissue>
    </source>
</reference>